<organism evidence="4">
    <name type="scientific">hydrothermal vent metagenome</name>
    <dbReference type="NCBI Taxonomy" id="652676"/>
    <lineage>
        <taxon>unclassified sequences</taxon>
        <taxon>metagenomes</taxon>
        <taxon>ecological metagenomes</taxon>
    </lineage>
</organism>
<dbReference type="NCBIfam" id="TIGR00165">
    <property type="entry name" value="S18"/>
    <property type="match status" value="1"/>
</dbReference>
<accession>A0A1W1CJZ5</accession>
<sequence length="85" mass="9795">MAKDMKKKRKFQREDINGFCRFTAAGVKEIDYKDVETLLKNIDESGKITPSRITGTTAKFQRQLTTAIKRARFLSLIPYTDKHKG</sequence>
<dbReference type="SUPFAM" id="SSF46911">
    <property type="entry name" value="Ribosomal protein S18"/>
    <property type="match status" value="1"/>
</dbReference>
<keyword evidence="2 4" id="KW-0689">Ribosomal protein</keyword>
<dbReference type="PRINTS" id="PR00974">
    <property type="entry name" value="RIBOSOMALS18"/>
</dbReference>
<dbReference type="PANTHER" id="PTHR13479">
    <property type="entry name" value="30S RIBOSOMAL PROTEIN S18"/>
    <property type="match status" value="1"/>
</dbReference>
<dbReference type="Gene3D" id="4.10.640.10">
    <property type="entry name" value="Ribosomal protein S18"/>
    <property type="match status" value="1"/>
</dbReference>
<evidence type="ECO:0000256" key="2">
    <source>
        <dbReference type="ARBA" id="ARBA00022980"/>
    </source>
</evidence>
<protein>
    <submittedName>
        <fullName evidence="4">SSU ribosomal protein S18p @ SSU ribosomal protein S18p, zinc-independent</fullName>
    </submittedName>
</protein>
<evidence type="ECO:0000313" key="4">
    <source>
        <dbReference type="EMBL" id="SFV66136.1"/>
    </source>
</evidence>
<dbReference type="InterPro" id="IPR036870">
    <property type="entry name" value="Ribosomal_bS18_sf"/>
</dbReference>
<proteinExistence type="inferred from homology"/>
<dbReference type="PANTHER" id="PTHR13479:SF40">
    <property type="entry name" value="SMALL RIBOSOMAL SUBUNIT PROTEIN BS18M"/>
    <property type="match status" value="1"/>
</dbReference>
<dbReference type="HAMAP" id="MF_00270">
    <property type="entry name" value="Ribosomal_bS18"/>
    <property type="match status" value="1"/>
</dbReference>
<dbReference type="Pfam" id="PF01084">
    <property type="entry name" value="Ribosomal_S18"/>
    <property type="match status" value="1"/>
</dbReference>
<gene>
    <name evidence="4" type="ORF">MNB_SUP05-5-603</name>
</gene>
<dbReference type="GO" id="GO:0022627">
    <property type="term" value="C:cytosolic small ribosomal subunit"/>
    <property type="evidence" value="ECO:0007669"/>
    <property type="project" value="TreeGrafter"/>
</dbReference>
<dbReference type="AlphaFoldDB" id="A0A1W1CJZ5"/>
<dbReference type="GO" id="GO:0003735">
    <property type="term" value="F:structural constituent of ribosome"/>
    <property type="evidence" value="ECO:0007669"/>
    <property type="project" value="InterPro"/>
</dbReference>
<reference evidence="4" key="1">
    <citation type="submission" date="2016-10" db="EMBL/GenBank/DDBJ databases">
        <authorList>
            <person name="de Groot N.N."/>
        </authorList>
    </citation>
    <scope>NUCLEOTIDE SEQUENCE</scope>
</reference>
<evidence type="ECO:0000256" key="3">
    <source>
        <dbReference type="ARBA" id="ARBA00023274"/>
    </source>
</evidence>
<keyword evidence="3" id="KW-0687">Ribonucleoprotein</keyword>
<dbReference type="EMBL" id="FPHJ01000049">
    <property type="protein sequence ID" value="SFV66136.1"/>
    <property type="molecule type" value="Genomic_DNA"/>
</dbReference>
<dbReference type="InterPro" id="IPR001648">
    <property type="entry name" value="Ribosomal_bS18"/>
</dbReference>
<name>A0A1W1CJZ5_9ZZZZ</name>
<evidence type="ECO:0000256" key="1">
    <source>
        <dbReference type="ARBA" id="ARBA00005589"/>
    </source>
</evidence>
<comment type="similarity">
    <text evidence="1">Belongs to the bacterial ribosomal protein bS18 family.</text>
</comment>
<dbReference type="GO" id="GO:0006412">
    <property type="term" value="P:translation"/>
    <property type="evidence" value="ECO:0007669"/>
    <property type="project" value="InterPro"/>
</dbReference>
<dbReference type="GO" id="GO:0070181">
    <property type="term" value="F:small ribosomal subunit rRNA binding"/>
    <property type="evidence" value="ECO:0007669"/>
    <property type="project" value="TreeGrafter"/>
</dbReference>